<keyword evidence="2" id="KW-1185">Reference proteome</keyword>
<evidence type="ECO:0000313" key="2">
    <source>
        <dbReference type="Proteomes" id="UP000719942"/>
    </source>
</evidence>
<proteinExistence type="predicted"/>
<sequence length="85" mass="9859">MAYKKYVEMIVKYLEDGTIMPLAIHWNEGELYEIDRVVDIRPCASLKAGGAGIRYTCMIQGRKKYIWLEENKWFVEAKGDKLNVG</sequence>
<reference evidence="1 2" key="1">
    <citation type="submission" date="2021-03" db="EMBL/GenBank/DDBJ databases">
        <title>Caproiciproducens sp. nov. isolated from feces of cow.</title>
        <authorList>
            <person name="Choi J.-Y."/>
        </authorList>
    </citation>
    <scope>NUCLEOTIDE SEQUENCE [LARGE SCALE GENOMIC DNA]</scope>
    <source>
        <strain evidence="1 2">AGMB10547</strain>
    </source>
</reference>
<name>A0ABS7DPE5_9FIRM</name>
<gene>
    <name evidence="1" type="ORF">J5W02_10205</name>
</gene>
<evidence type="ECO:0000313" key="1">
    <source>
        <dbReference type="EMBL" id="MBW7573184.1"/>
    </source>
</evidence>
<dbReference type="Proteomes" id="UP000719942">
    <property type="component" value="Unassembled WGS sequence"/>
</dbReference>
<dbReference type="RefSeq" id="WP_219965575.1">
    <property type="nucleotide sequence ID" value="NZ_JAGFNZ010000003.1"/>
</dbReference>
<protein>
    <submittedName>
        <fullName evidence="1">Uncharacterized protein</fullName>
    </submittedName>
</protein>
<comment type="caution">
    <text evidence="1">The sequence shown here is derived from an EMBL/GenBank/DDBJ whole genome shotgun (WGS) entry which is preliminary data.</text>
</comment>
<accession>A0ABS7DPE5</accession>
<organism evidence="1 2">
    <name type="scientific">Caproiciproducens faecalis</name>
    <dbReference type="NCBI Taxonomy" id="2820301"/>
    <lineage>
        <taxon>Bacteria</taxon>
        <taxon>Bacillati</taxon>
        <taxon>Bacillota</taxon>
        <taxon>Clostridia</taxon>
        <taxon>Eubacteriales</taxon>
        <taxon>Acutalibacteraceae</taxon>
        <taxon>Caproiciproducens</taxon>
    </lineage>
</organism>
<dbReference type="EMBL" id="JAGFNZ010000003">
    <property type="protein sequence ID" value="MBW7573184.1"/>
    <property type="molecule type" value="Genomic_DNA"/>
</dbReference>